<protein>
    <submittedName>
        <fullName evidence="1">Thioredoxin family protein</fullName>
    </submittedName>
</protein>
<organism evidence="1 2">
    <name type="scientific">Aquimarina algiphila</name>
    <dbReference type="NCBI Taxonomy" id="2047982"/>
    <lineage>
        <taxon>Bacteria</taxon>
        <taxon>Pseudomonadati</taxon>
        <taxon>Bacteroidota</taxon>
        <taxon>Flavobacteriia</taxon>
        <taxon>Flavobacteriales</taxon>
        <taxon>Flavobacteriaceae</taxon>
        <taxon>Aquimarina</taxon>
    </lineage>
</organism>
<evidence type="ECO:0000313" key="1">
    <source>
        <dbReference type="EMBL" id="TSE11224.1"/>
    </source>
</evidence>
<dbReference type="InterPro" id="IPR036249">
    <property type="entry name" value="Thioredoxin-like_sf"/>
</dbReference>
<dbReference type="EMBL" id="VLNR01000002">
    <property type="protein sequence ID" value="TSE11224.1"/>
    <property type="molecule type" value="Genomic_DNA"/>
</dbReference>
<dbReference type="RefSeq" id="WP_143915155.1">
    <property type="nucleotide sequence ID" value="NZ_CANMIK010000032.1"/>
</dbReference>
<name>A0A554VRD6_9FLAO</name>
<accession>A0A554VRD6</accession>
<keyword evidence="2" id="KW-1185">Reference proteome</keyword>
<dbReference type="OrthoDB" id="1143360at2"/>
<dbReference type="Gene3D" id="3.30.1060.10">
    <property type="entry name" value="Peptide methionine sulphoxide reductase MsrA"/>
    <property type="match status" value="1"/>
</dbReference>
<dbReference type="GO" id="GO:0008113">
    <property type="term" value="F:peptide-methionine (S)-S-oxide reductase activity"/>
    <property type="evidence" value="ECO:0007669"/>
    <property type="project" value="InterPro"/>
</dbReference>
<gene>
    <name evidence="1" type="ORF">FOF46_00945</name>
</gene>
<reference evidence="1 2" key="1">
    <citation type="submission" date="2019-07" db="EMBL/GenBank/DDBJ databases">
        <title>The draft genome sequence of Aquimarina algiphila M91.</title>
        <authorList>
            <person name="Meng X."/>
        </authorList>
    </citation>
    <scope>NUCLEOTIDE SEQUENCE [LARGE SCALE GENOMIC DNA]</scope>
    <source>
        <strain evidence="1 2">M91</strain>
    </source>
</reference>
<dbReference type="Pfam" id="PF13899">
    <property type="entry name" value="Thioredoxin_7"/>
    <property type="match status" value="1"/>
</dbReference>
<proteinExistence type="predicted"/>
<evidence type="ECO:0000313" key="2">
    <source>
        <dbReference type="Proteomes" id="UP000318833"/>
    </source>
</evidence>
<comment type="caution">
    <text evidence="1">The sequence shown here is derived from an EMBL/GenBank/DDBJ whole genome shotgun (WGS) entry which is preliminary data.</text>
</comment>
<dbReference type="AlphaFoldDB" id="A0A554VRD6"/>
<dbReference type="Gene3D" id="3.40.30.10">
    <property type="entry name" value="Glutaredoxin"/>
    <property type="match status" value="1"/>
</dbReference>
<dbReference type="Proteomes" id="UP000318833">
    <property type="component" value="Unassembled WGS sequence"/>
</dbReference>
<sequence>MIDTFLKHALYIMLSVFCMHVSSQEKTSPKNQSIELGKVSWYRDYDTAITLAKKQKKEVLILFQEVPGCSTCRNYGHNVLSHPLMVEAIEDLFIPLAIYNNKGGKDAQILKRYNEPSWNNPVVRIVNTKGENIVKRVARNYSAIALYNAMENALKSQKKHIPEYMKLLGSELASSQNSNIKEKYYKMYCFWTGEKHLGNAKGVLTTEPGFIGHNEVVKVKYDEQLINKNELNAYAKQVDFYPILNDGSYHIASKDRQYYLQHTDYKYLPLTELQKTKINSALGSKKSPKKYLSPKQIIWLNQINNTNTKKEVLYNKDFASAWDRKNNK</sequence>
<dbReference type="SUPFAM" id="SSF52833">
    <property type="entry name" value="Thioredoxin-like"/>
    <property type="match status" value="1"/>
</dbReference>
<dbReference type="InterPro" id="IPR036509">
    <property type="entry name" value="Met_Sox_Rdtase_MsrA_sf"/>
</dbReference>
<dbReference type="SUPFAM" id="SSF55068">
    <property type="entry name" value="Peptide methionine sulfoxide reductase"/>
    <property type="match status" value="1"/>
</dbReference>
<dbReference type="NCBIfam" id="NF041383">
    <property type="entry name" value="Trx_VPGUxxT_two"/>
    <property type="match status" value="1"/>
</dbReference>